<dbReference type="WBParaSite" id="EEL_0000732101-mRNA-1">
    <property type="protein sequence ID" value="EEL_0000732101-mRNA-1"/>
    <property type="gene ID" value="EEL_0000732101"/>
</dbReference>
<name>A0A0R3RYG5_9BILA</name>
<dbReference type="InterPro" id="IPR000082">
    <property type="entry name" value="SEA_dom"/>
</dbReference>
<dbReference type="Gene3D" id="3.30.70.960">
    <property type="entry name" value="SEA domain"/>
    <property type="match status" value="1"/>
</dbReference>
<proteinExistence type="predicted"/>
<protein>
    <submittedName>
        <fullName evidence="3">SEA domain-containing protein</fullName>
    </submittedName>
</protein>
<dbReference type="InterPro" id="IPR036364">
    <property type="entry name" value="SEA_dom_sf"/>
</dbReference>
<sequence length="121" mass="13952">MSRRLEGHFLVTEGPLLKFDGRLLQKDTDEFKTHANKIQRQLNFIYRQSDYGVAFVGSEVTKFRFVPAVPALDVTFILKTRSDLNIDLFNFLSILRSYVRACGFDGNAIDDKSISLEIKRF</sequence>
<organism evidence="2 3">
    <name type="scientific">Elaeophora elaphi</name>
    <dbReference type="NCBI Taxonomy" id="1147741"/>
    <lineage>
        <taxon>Eukaryota</taxon>
        <taxon>Metazoa</taxon>
        <taxon>Ecdysozoa</taxon>
        <taxon>Nematoda</taxon>
        <taxon>Chromadorea</taxon>
        <taxon>Rhabditida</taxon>
        <taxon>Spirurina</taxon>
        <taxon>Spiruromorpha</taxon>
        <taxon>Filarioidea</taxon>
        <taxon>Onchocercidae</taxon>
        <taxon>Elaeophora</taxon>
    </lineage>
</organism>
<dbReference type="SUPFAM" id="SSF82671">
    <property type="entry name" value="SEA domain"/>
    <property type="match status" value="1"/>
</dbReference>
<keyword evidence="2" id="KW-1185">Reference proteome</keyword>
<reference evidence="3" key="1">
    <citation type="submission" date="2017-02" db="UniProtKB">
        <authorList>
            <consortium name="WormBaseParasite"/>
        </authorList>
    </citation>
    <scope>IDENTIFICATION</scope>
</reference>
<evidence type="ECO:0000313" key="2">
    <source>
        <dbReference type="Proteomes" id="UP000050640"/>
    </source>
</evidence>
<accession>A0A0R3RYG5</accession>
<dbReference type="Proteomes" id="UP000050640">
    <property type="component" value="Unplaced"/>
</dbReference>
<evidence type="ECO:0000313" key="3">
    <source>
        <dbReference type="WBParaSite" id="EEL_0000732101-mRNA-1"/>
    </source>
</evidence>
<feature type="domain" description="SEA" evidence="1">
    <location>
        <begin position="9"/>
        <end position="83"/>
    </location>
</feature>
<evidence type="ECO:0000259" key="1">
    <source>
        <dbReference type="Pfam" id="PF01390"/>
    </source>
</evidence>
<dbReference type="Pfam" id="PF01390">
    <property type="entry name" value="SEA"/>
    <property type="match status" value="1"/>
</dbReference>
<dbReference type="AlphaFoldDB" id="A0A0R3RYG5"/>